<dbReference type="Proteomes" id="UP000886998">
    <property type="component" value="Unassembled WGS sequence"/>
</dbReference>
<feature type="compositionally biased region" description="Basic residues" evidence="1">
    <location>
        <begin position="121"/>
        <end position="132"/>
    </location>
</feature>
<evidence type="ECO:0000256" key="1">
    <source>
        <dbReference type="SAM" id="MobiDB-lite"/>
    </source>
</evidence>
<feature type="region of interest" description="Disordered" evidence="1">
    <location>
        <begin position="95"/>
        <end position="135"/>
    </location>
</feature>
<sequence length="144" mass="16609">MKKPFRLVYFYYHRLLLIPLMLLTNRRSYRTSPNLNPRSHLSSTTDPDFLKGSLSLQGIPLREFLPPPIRSFSSSFPPSIIPPYRILQPSFLIRNSSHGAPHRTHPGTRRNGQPNTPQKSTIKKKKGKKKKNSPWTCIHWSAPL</sequence>
<dbReference type="AlphaFoldDB" id="A0A8X6XXR7"/>
<dbReference type="EMBL" id="BMAV01013689">
    <property type="protein sequence ID" value="GFY61554.1"/>
    <property type="molecule type" value="Genomic_DNA"/>
</dbReference>
<dbReference type="OrthoDB" id="10448878at2759"/>
<proteinExistence type="predicted"/>
<gene>
    <name evidence="2" type="ORF">TNIN_477731</name>
</gene>
<evidence type="ECO:0000313" key="3">
    <source>
        <dbReference type="Proteomes" id="UP000886998"/>
    </source>
</evidence>
<accession>A0A8X6XXR7</accession>
<comment type="caution">
    <text evidence="2">The sequence shown here is derived from an EMBL/GenBank/DDBJ whole genome shotgun (WGS) entry which is preliminary data.</text>
</comment>
<reference evidence="2" key="1">
    <citation type="submission" date="2020-08" db="EMBL/GenBank/DDBJ databases">
        <title>Multicomponent nature underlies the extraordinary mechanical properties of spider dragline silk.</title>
        <authorList>
            <person name="Kono N."/>
            <person name="Nakamura H."/>
            <person name="Mori M."/>
            <person name="Yoshida Y."/>
            <person name="Ohtoshi R."/>
            <person name="Malay A.D."/>
            <person name="Moran D.A.P."/>
            <person name="Tomita M."/>
            <person name="Numata K."/>
            <person name="Arakawa K."/>
        </authorList>
    </citation>
    <scope>NUCLEOTIDE SEQUENCE</scope>
</reference>
<organism evidence="2 3">
    <name type="scientific">Trichonephila inaurata madagascariensis</name>
    <dbReference type="NCBI Taxonomy" id="2747483"/>
    <lineage>
        <taxon>Eukaryota</taxon>
        <taxon>Metazoa</taxon>
        <taxon>Ecdysozoa</taxon>
        <taxon>Arthropoda</taxon>
        <taxon>Chelicerata</taxon>
        <taxon>Arachnida</taxon>
        <taxon>Araneae</taxon>
        <taxon>Araneomorphae</taxon>
        <taxon>Entelegynae</taxon>
        <taxon>Araneoidea</taxon>
        <taxon>Nephilidae</taxon>
        <taxon>Trichonephila</taxon>
        <taxon>Trichonephila inaurata</taxon>
    </lineage>
</organism>
<keyword evidence="3" id="KW-1185">Reference proteome</keyword>
<evidence type="ECO:0000313" key="2">
    <source>
        <dbReference type="EMBL" id="GFY61554.1"/>
    </source>
</evidence>
<name>A0A8X6XXR7_9ARAC</name>
<feature type="compositionally biased region" description="Polar residues" evidence="1">
    <location>
        <begin position="110"/>
        <end position="120"/>
    </location>
</feature>
<protein>
    <submittedName>
        <fullName evidence="2">Uncharacterized protein</fullName>
    </submittedName>
</protein>